<evidence type="ECO:0000313" key="17">
    <source>
        <dbReference type="EMBL" id="GGX23874.1"/>
    </source>
</evidence>
<evidence type="ECO:0000256" key="11">
    <source>
        <dbReference type="ARBA" id="ARBA00022840"/>
    </source>
</evidence>
<evidence type="ECO:0000256" key="15">
    <source>
        <dbReference type="ARBA" id="ARBA00040883"/>
    </source>
</evidence>
<organism evidence="17 18">
    <name type="scientific">Undibacterium macrobrachii</name>
    <dbReference type="NCBI Taxonomy" id="1119058"/>
    <lineage>
        <taxon>Bacteria</taxon>
        <taxon>Pseudomonadati</taxon>
        <taxon>Pseudomonadota</taxon>
        <taxon>Betaproteobacteria</taxon>
        <taxon>Burkholderiales</taxon>
        <taxon>Oxalobacteraceae</taxon>
        <taxon>Undibacterium</taxon>
    </lineage>
</organism>
<gene>
    <name evidence="16 17" type="primary">coaX</name>
    <name evidence="17" type="ORF">GCM10011282_32210</name>
</gene>
<dbReference type="InterPro" id="IPR004619">
    <property type="entry name" value="Type_III_PanK"/>
</dbReference>
<dbReference type="SUPFAM" id="SSF53067">
    <property type="entry name" value="Actin-like ATPase domain"/>
    <property type="match status" value="2"/>
</dbReference>
<comment type="subunit">
    <text evidence="5 16">Homodimer.</text>
</comment>
<evidence type="ECO:0000256" key="10">
    <source>
        <dbReference type="ARBA" id="ARBA00022777"/>
    </source>
</evidence>
<comment type="subcellular location">
    <subcellularLocation>
        <location evidence="3 16">Cytoplasm</location>
    </subcellularLocation>
</comment>
<keyword evidence="13 16" id="KW-0173">Coenzyme A biosynthesis</keyword>
<dbReference type="EMBL" id="BMYT01000007">
    <property type="protein sequence ID" value="GGX23874.1"/>
    <property type="molecule type" value="Genomic_DNA"/>
</dbReference>
<evidence type="ECO:0000256" key="1">
    <source>
        <dbReference type="ARBA" id="ARBA00001206"/>
    </source>
</evidence>
<comment type="similarity">
    <text evidence="14 16">Belongs to the type III pantothenate kinase family.</text>
</comment>
<proteinExistence type="inferred from homology"/>
<feature type="binding site" evidence="16">
    <location>
        <begin position="114"/>
        <end position="117"/>
    </location>
    <ligand>
        <name>substrate</name>
    </ligand>
</feature>
<comment type="cofactor">
    <cofactor evidence="16">
        <name>NH4(+)</name>
        <dbReference type="ChEBI" id="CHEBI:28938"/>
    </cofactor>
    <cofactor evidence="16">
        <name>K(+)</name>
        <dbReference type="ChEBI" id="CHEBI:29103"/>
    </cofactor>
    <text evidence="16">A monovalent cation. Ammonium or potassium.</text>
</comment>
<evidence type="ECO:0000256" key="6">
    <source>
        <dbReference type="ARBA" id="ARBA00012102"/>
    </source>
</evidence>
<keyword evidence="10 16" id="KW-0418">Kinase</keyword>
<dbReference type="GO" id="GO:0016301">
    <property type="term" value="F:kinase activity"/>
    <property type="evidence" value="ECO:0007669"/>
    <property type="project" value="UniProtKB-KW"/>
</dbReference>
<dbReference type="Proteomes" id="UP000620127">
    <property type="component" value="Unassembled WGS sequence"/>
</dbReference>
<keyword evidence="7 16" id="KW-0963">Cytoplasm</keyword>
<comment type="caution">
    <text evidence="16">Lacks conserved residue(s) required for the propagation of feature annotation.</text>
</comment>
<feature type="binding site" evidence="16">
    <location>
        <position position="107"/>
    </location>
    <ligand>
        <name>substrate</name>
    </ligand>
</feature>
<keyword evidence="8 16" id="KW-0808">Transferase</keyword>
<evidence type="ECO:0000256" key="14">
    <source>
        <dbReference type="ARBA" id="ARBA00038036"/>
    </source>
</evidence>
<dbReference type="InterPro" id="IPR043129">
    <property type="entry name" value="ATPase_NBD"/>
</dbReference>
<keyword evidence="18" id="KW-1185">Reference proteome</keyword>
<evidence type="ECO:0000256" key="3">
    <source>
        <dbReference type="ARBA" id="ARBA00004496"/>
    </source>
</evidence>
<evidence type="ECO:0000256" key="5">
    <source>
        <dbReference type="ARBA" id="ARBA00011738"/>
    </source>
</evidence>
<comment type="function">
    <text evidence="16">Catalyzes the phosphorylation of pantothenate (Pan), the first step in CoA biosynthesis.</text>
</comment>
<dbReference type="PANTHER" id="PTHR34265:SF1">
    <property type="entry name" value="TYPE III PANTOTHENATE KINASE"/>
    <property type="match status" value="1"/>
</dbReference>
<feature type="active site" description="Proton acceptor" evidence="16">
    <location>
        <position position="116"/>
    </location>
</feature>
<evidence type="ECO:0000256" key="13">
    <source>
        <dbReference type="ARBA" id="ARBA00022993"/>
    </source>
</evidence>
<accession>A0ABQ2XM58</accession>
<keyword evidence="11 16" id="KW-0067">ATP-binding</keyword>
<dbReference type="Pfam" id="PF03309">
    <property type="entry name" value="Pan_kinase"/>
    <property type="match status" value="1"/>
</dbReference>
<reference evidence="18" key="1">
    <citation type="journal article" date="2019" name="Int. J. Syst. Evol. Microbiol.">
        <title>The Global Catalogue of Microorganisms (GCM) 10K type strain sequencing project: providing services to taxonomists for standard genome sequencing and annotation.</title>
        <authorList>
            <consortium name="The Broad Institute Genomics Platform"/>
            <consortium name="The Broad Institute Genome Sequencing Center for Infectious Disease"/>
            <person name="Wu L."/>
            <person name="Ma J."/>
        </authorList>
    </citation>
    <scope>NUCLEOTIDE SEQUENCE [LARGE SCALE GENOMIC DNA]</scope>
    <source>
        <strain evidence="18">KCTC 23916</strain>
    </source>
</reference>
<feature type="binding site" evidence="16">
    <location>
        <begin position="12"/>
        <end position="19"/>
    </location>
    <ligand>
        <name>ATP</name>
        <dbReference type="ChEBI" id="CHEBI:30616"/>
    </ligand>
</feature>
<comment type="pathway">
    <text evidence="4 16">Cofactor biosynthesis; coenzyme A biosynthesis; CoA from (R)-pantothenate: step 1/5.</text>
</comment>
<dbReference type="NCBIfam" id="TIGR00671">
    <property type="entry name" value="baf"/>
    <property type="match status" value="1"/>
</dbReference>
<evidence type="ECO:0000256" key="9">
    <source>
        <dbReference type="ARBA" id="ARBA00022741"/>
    </source>
</evidence>
<dbReference type="PANTHER" id="PTHR34265">
    <property type="entry name" value="TYPE III PANTOTHENATE KINASE"/>
    <property type="match status" value="1"/>
</dbReference>
<keyword evidence="12 16" id="KW-0630">Potassium</keyword>
<protein>
    <recommendedName>
        <fullName evidence="15 16">Type III pantothenate kinase</fullName>
        <ecNumber evidence="6 16">2.7.1.33</ecNumber>
    </recommendedName>
    <alternativeName>
        <fullName evidence="16">PanK-III</fullName>
    </alternativeName>
    <alternativeName>
        <fullName evidence="16">Pantothenic acid kinase</fullName>
    </alternativeName>
</protein>
<dbReference type="Gene3D" id="3.30.420.40">
    <property type="match status" value="2"/>
</dbReference>
<comment type="caution">
    <text evidence="17">The sequence shown here is derived from an EMBL/GenBank/DDBJ whole genome shotgun (WGS) entry which is preliminary data.</text>
</comment>
<dbReference type="HAMAP" id="MF_01274">
    <property type="entry name" value="Pantothen_kinase_3"/>
    <property type="match status" value="1"/>
</dbReference>
<feature type="binding site" evidence="16">
    <location>
        <position position="193"/>
    </location>
    <ligand>
        <name>substrate</name>
    </ligand>
</feature>
<evidence type="ECO:0000256" key="8">
    <source>
        <dbReference type="ARBA" id="ARBA00022679"/>
    </source>
</evidence>
<evidence type="ECO:0000256" key="16">
    <source>
        <dbReference type="HAMAP-Rule" id="MF_01274"/>
    </source>
</evidence>
<evidence type="ECO:0000256" key="7">
    <source>
        <dbReference type="ARBA" id="ARBA00022490"/>
    </source>
</evidence>
<sequence>MIDKPPMLLLIDAGNTRVKWACIAQDFAQDGLHFPPAWEAIGSVSHQGFDQLSQAIAHFSVVSCLISNVAGDSLQAEIEQRLQVLFPSLPIRRFRSQAICAGVRNHYLEPTKLGSDRFASMIAAHTQFCGQDLIVATCGTATTIDAITDSGDFLGGMILPGLQLMASSLAKNTAQLPQIAQHTDMPNLFATQTDQAIASGCVHAQIGAILSAVARFVEQHQRQPLLLISGGAAPYLIPQLRHVKNLQWQHVENLVLTGLWIASQAETTIHS</sequence>
<evidence type="ECO:0000256" key="4">
    <source>
        <dbReference type="ARBA" id="ARBA00005225"/>
    </source>
</evidence>
<dbReference type="EC" id="2.7.1.33" evidence="6 16"/>
<evidence type="ECO:0000256" key="2">
    <source>
        <dbReference type="ARBA" id="ARBA00001958"/>
    </source>
</evidence>
<evidence type="ECO:0000256" key="12">
    <source>
        <dbReference type="ARBA" id="ARBA00022958"/>
    </source>
</evidence>
<name>A0ABQ2XM58_9BURK</name>
<evidence type="ECO:0000313" key="18">
    <source>
        <dbReference type="Proteomes" id="UP000620127"/>
    </source>
</evidence>
<dbReference type="CDD" id="cd24015">
    <property type="entry name" value="ASKHA_NBD_PanK-III"/>
    <property type="match status" value="1"/>
</dbReference>
<keyword evidence="9 16" id="KW-0547">Nucleotide-binding</keyword>
<comment type="cofactor">
    <cofactor evidence="2">
        <name>K(+)</name>
        <dbReference type="ChEBI" id="CHEBI:29103"/>
    </cofactor>
</comment>
<feature type="binding site" evidence="16">
    <location>
        <position position="140"/>
    </location>
    <ligand>
        <name>ATP</name>
        <dbReference type="ChEBI" id="CHEBI:30616"/>
    </ligand>
</feature>
<comment type="catalytic activity">
    <reaction evidence="1 16">
        <text>(R)-pantothenate + ATP = (R)-4'-phosphopantothenate + ADP + H(+)</text>
        <dbReference type="Rhea" id="RHEA:16373"/>
        <dbReference type="ChEBI" id="CHEBI:10986"/>
        <dbReference type="ChEBI" id="CHEBI:15378"/>
        <dbReference type="ChEBI" id="CHEBI:29032"/>
        <dbReference type="ChEBI" id="CHEBI:30616"/>
        <dbReference type="ChEBI" id="CHEBI:456216"/>
        <dbReference type="EC" id="2.7.1.33"/>
    </reaction>
</comment>